<keyword evidence="3" id="KW-1185">Reference proteome</keyword>
<accession>A0A2C9ZTQ8</accession>
<dbReference type="SUPFAM" id="SSF55469">
    <property type="entry name" value="FMN-dependent nitroreductase-like"/>
    <property type="match status" value="1"/>
</dbReference>
<dbReference type="Proteomes" id="UP000194873">
    <property type="component" value="Unassembled WGS sequence"/>
</dbReference>
<dbReference type="InterPro" id="IPR029479">
    <property type="entry name" value="Nitroreductase"/>
</dbReference>
<dbReference type="InterPro" id="IPR020051">
    <property type="entry name" value="SagB-type_dehydrogenase"/>
</dbReference>
<dbReference type="EMBL" id="MTSE01000057">
    <property type="protein sequence ID" value="OUJ68012.1"/>
    <property type="molecule type" value="Genomic_DNA"/>
</dbReference>
<evidence type="ECO:0000259" key="1">
    <source>
        <dbReference type="Pfam" id="PF00881"/>
    </source>
</evidence>
<reference evidence="2 3" key="1">
    <citation type="submission" date="2017-01" db="EMBL/GenBank/DDBJ databases">
        <title>A new Hymenobacter.</title>
        <authorList>
            <person name="Liang Y."/>
            <person name="Feng F."/>
        </authorList>
    </citation>
    <scope>NUCLEOTIDE SEQUENCE [LARGE SCALE GENOMIC DNA]</scope>
    <source>
        <strain evidence="2">MIMBbqt21</strain>
    </source>
</reference>
<dbReference type="Gene3D" id="3.40.109.10">
    <property type="entry name" value="NADH Oxidase"/>
    <property type="match status" value="1"/>
</dbReference>
<dbReference type="GO" id="GO:0016491">
    <property type="term" value="F:oxidoreductase activity"/>
    <property type="evidence" value="ECO:0007669"/>
    <property type="project" value="InterPro"/>
</dbReference>
<dbReference type="Pfam" id="PF00881">
    <property type="entry name" value="Nitroreductase"/>
    <property type="match status" value="1"/>
</dbReference>
<comment type="caution">
    <text evidence="2">The sequence shown here is derived from an EMBL/GenBank/DDBJ whole genome shotgun (WGS) entry which is preliminary data.</text>
</comment>
<evidence type="ECO:0000313" key="2">
    <source>
        <dbReference type="EMBL" id="OUJ68012.1"/>
    </source>
</evidence>
<dbReference type="OrthoDB" id="9802775at2"/>
<feature type="domain" description="Nitroreductase" evidence="1">
    <location>
        <begin position="70"/>
        <end position="238"/>
    </location>
</feature>
<name>A0A2C9ZTQ8_9BACT</name>
<dbReference type="AlphaFoldDB" id="A0A2C9ZTQ8"/>
<organism evidence="2 3">
    <name type="scientific">Hymenobacter crusticola</name>
    <dbReference type="NCBI Taxonomy" id="1770526"/>
    <lineage>
        <taxon>Bacteria</taxon>
        <taxon>Pseudomonadati</taxon>
        <taxon>Bacteroidota</taxon>
        <taxon>Cytophagia</taxon>
        <taxon>Cytophagales</taxon>
        <taxon>Hymenobacteraceae</taxon>
        <taxon>Hymenobacter</taxon>
    </lineage>
</organism>
<dbReference type="NCBIfam" id="TIGR03605">
    <property type="entry name" value="antibiot_sagB"/>
    <property type="match status" value="1"/>
</dbReference>
<protein>
    <recommendedName>
        <fullName evidence="1">Nitroreductase domain-containing protein</fullName>
    </recommendedName>
</protein>
<gene>
    <name evidence="2" type="ORF">BXP70_28245</name>
</gene>
<evidence type="ECO:0000313" key="3">
    <source>
        <dbReference type="Proteomes" id="UP000194873"/>
    </source>
</evidence>
<dbReference type="PANTHER" id="PTHR43745">
    <property type="entry name" value="NITROREDUCTASE MJ1384-RELATED"/>
    <property type="match status" value="1"/>
</dbReference>
<proteinExistence type="predicted"/>
<dbReference type="CDD" id="cd02142">
    <property type="entry name" value="McbC_SagB-like_oxidoreductase"/>
    <property type="match status" value="1"/>
</dbReference>
<sequence length="246" mass="28042">MFDQRLYPSQKYHSASRNSSGFMHALNEHLIHYRDDIVQLKDKVTFTFKGPTVPLPRPALPNVSLEHVLENRRSQRDFVHNPMTLKNLATLLHYSAGYKHTEAKRKYVPSSGGMNSVEVFAFVLSSEEIPLGVYHYSSFNHELEEINLGDYREWLKTHVFFQQEFSQASVVIVLTSMIGKLTKKYLMRSYRLGLIDVGHVSQNIYLACAALDLKVCASAGFIDHEVDEALKIDGDENASFLTIMVN</sequence>
<dbReference type="InterPro" id="IPR000415">
    <property type="entry name" value="Nitroreductase-like"/>
</dbReference>
<dbReference type="InterPro" id="IPR052544">
    <property type="entry name" value="Bacteriocin_Proc_Enz"/>
</dbReference>
<dbReference type="PANTHER" id="PTHR43745:SF2">
    <property type="entry name" value="NITROREDUCTASE MJ1384-RELATED"/>
    <property type="match status" value="1"/>
</dbReference>